<evidence type="ECO:0000313" key="3">
    <source>
        <dbReference type="Proteomes" id="UP000324222"/>
    </source>
</evidence>
<gene>
    <name evidence="2" type="ORF">E2C01_014218</name>
</gene>
<dbReference type="Proteomes" id="UP000324222">
    <property type="component" value="Unassembled WGS sequence"/>
</dbReference>
<organism evidence="2 3">
    <name type="scientific">Portunus trituberculatus</name>
    <name type="common">Swimming crab</name>
    <name type="synonym">Neptunus trituberculatus</name>
    <dbReference type="NCBI Taxonomy" id="210409"/>
    <lineage>
        <taxon>Eukaryota</taxon>
        <taxon>Metazoa</taxon>
        <taxon>Ecdysozoa</taxon>
        <taxon>Arthropoda</taxon>
        <taxon>Crustacea</taxon>
        <taxon>Multicrustacea</taxon>
        <taxon>Malacostraca</taxon>
        <taxon>Eumalacostraca</taxon>
        <taxon>Eucarida</taxon>
        <taxon>Decapoda</taxon>
        <taxon>Pleocyemata</taxon>
        <taxon>Brachyura</taxon>
        <taxon>Eubrachyura</taxon>
        <taxon>Portunoidea</taxon>
        <taxon>Portunidae</taxon>
        <taxon>Portuninae</taxon>
        <taxon>Portunus</taxon>
    </lineage>
</organism>
<keyword evidence="3" id="KW-1185">Reference proteome</keyword>
<feature type="region of interest" description="Disordered" evidence="1">
    <location>
        <begin position="55"/>
        <end position="82"/>
    </location>
</feature>
<dbReference type="EMBL" id="VSRR010000956">
    <property type="protein sequence ID" value="MPC21240.1"/>
    <property type="molecule type" value="Genomic_DNA"/>
</dbReference>
<accession>A0A5B7DIL3</accession>
<dbReference type="AlphaFoldDB" id="A0A5B7DIL3"/>
<feature type="compositionally biased region" description="Low complexity" evidence="1">
    <location>
        <begin position="1"/>
        <end position="18"/>
    </location>
</feature>
<proteinExistence type="predicted"/>
<comment type="caution">
    <text evidence="2">The sequence shown here is derived from an EMBL/GenBank/DDBJ whole genome shotgun (WGS) entry which is preliminary data.</text>
</comment>
<sequence>MKQYKFPSPFSLPVSPSFLPNPPDLSEDSPISVLKPTALSARARGDHSRVNFLRPASLQQPANPSNRCGRCVVASQPSQPFP</sequence>
<name>A0A5B7DIL3_PORTR</name>
<reference evidence="2 3" key="1">
    <citation type="submission" date="2019-05" db="EMBL/GenBank/DDBJ databases">
        <title>Another draft genome of Portunus trituberculatus and its Hox gene families provides insights of decapod evolution.</title>
        <authorList>
            <person name="Jeong J.-H."/>
            <person name="Song I."/>
            <person name="Kim S."/>
            <person name="Choi T."/>
            <person name="Kim D."/>
            <person name="Ryu S."/>
            <person name="Kim W."/>
        </authorList>
    </citation>
    <scope>NUCLEOTIDE SEQUENCE [LARGE SCALE GENOMIC DNA]</scope>
    <source>
        <tissue evidence="2">Muscle</tissue>
    </source>
</reference>
<feature type="region of interest" description="Disordered" evidence="1">
    <location>
        <begin position="1"/>
        <end position="30"/>
    </location>
</feature>
<feature type="compositionally biased region" description="Polar residues" evidence="1">
    <location>
        <begin position="57"/>
        <end position="66"/>
    </location>
</feature>
<evidence type="ECO:0000256" key="1">
    <source>
        <dbReference type="SAM" id="MobiDB-lite"/>
    </source>
</evidence>
<evidence type="ECO:0000313" key="2">
    <source>
        <dbReference type="EMBL" id="MPC21240.1"/>
    </source>
</evidence>
<protein>
    <submittedName>
        <fullName evidence="2">Uncharacterized protein</fullName>
    </submittedName>
</protein>